<comment type="similarity">
    <text evidence="1 4">Belongs to the glycosyl hydrolase 1 family.</text>
</comment>
<evidence type="ECO:0000313" key="6">
    <source>
        <dbReference type="EMBL" id="KAA8549570.1"/>
    </source>
</evidence>
<dbReference type="EMBL" id="CM018031">
    <property type="protein sequence ID" value="KAA8549570.1"/>
    <property type="molecule type" value="Genomic_DNA"/>
</dbReference>
<evidence type="ECO:0000256" key="5">
    <source>
        <dbReference type="SAM" id="SignalP"/>
    </source>
</evidence>
<evidence type="ECO:0000256" key="1">
    <source>
        <dbReference type="ARBA" id="ARBA00010838"/>
    </source>
</evidence>
<name>A0A5J5C6I1_9ASTE</name>
<reference evidence="6 7" key="1">
    <citation type="submission" date="2019-09" db="EMBL/GenBank/DDBJ databases">
        <title>A chromosome-level genome assembly of the Chinese tupelo Nyssa sinensis.</title>
        <authorList>
            <person name="Yang X."/>
            <person name="Kang M."/>
            <person name="Yang Y."/>
            <person name="Xiong H."/>
            <person name="Wang M."/>
            <person name="Zhang Z."/>
            <person name="Wang Z."/>
            <person name="Wu H."/>
            <person name="Ma T."/>
            <person name="Liu J."/>
            <person name="Xi Z."/>
        </authorList>
    </citation>
    <scope>NUCLEOTIDE SEQUENCE [LARGE SCALE GENOMIC DNA]</scope>
    <source>
        <strain evidence="6">J267</strain>
        <tissue evidence="6">Leaf</tissue>
    </source>
</reference>
<proteinExistence type="inferred from homology"/>
<dbReference type="PRINTS" id="PR00131">
    <property type="entry name" value="GLHYDRLASE1"/>
</dbReference>
<feature type="signal peptide" evidence="5">
    <location>
        <begin position="1"/>
        <end position="20"/>
    </location>
</feature>
<dbReference type="OrthoDB" id="65569at2759"/>
<evidence type="ECO:0008006" key="8">
    <source>
        <dbReference type="Google" id="ProtNLM"/>
    </source>
</evidence>
<dbReference type="InterPro" id="IPR001360">
    <property type="entry name" value="Glyco_hydro_1"/>
</dbReference>
<keyword evidence="3" id="KW-0326">Glycosidase</keyword>
<gene>
    <name evidence="6" type="ORF">F0562_001412</name>
</gene>
<dbReference type="Proteomes" id="UP000325577">
    <property type="component" value="Linkage Group LG0"/>
</dbReference>
<organism evidence="6 7">
    <name type="scientific">Nyssa sinensis</name>
    <dbReference type="NCBI Taxonomy" id="561372"/>
    <lineage>
        <taxon>Eukaryota</taxon>
        <taxon>Viridiplantae</taxon>
        <taxon>Streptophyta</taxon>
        <taxon>Embryophyta</taxon>
        <taxon>Tracheophyta</taxon>
        <taxon>Spermatophyta</taxon>
        <taxon>Magnoliopsida</taxon>
        <taxon>eudicotyledons</taxon>
        <taxon>Gunneridae</taxon>
        <taxon>Pentapetalae</taxon>
        <taxon>asterids</taxon>
        <taxon>Cornales</taxon>
        <taxon>Nyssaceae</taxon>
        <taxon>Nyssa</taxon>
    </lineage>
</organism>
<dbReference type="GO" id="GO:0005975">
    <property type="term" value="P:carbohydrate metabolic process"/>
    <property type="evidence" value="ECO:0007669"/>
    <property type="project" value="InterPro"/>
</dbReference>
<feature type="chain" id="PRO_5023811913" description="Beta-glucosidase" evidence="5">
    <location>
        <begin position="21"/>
        <end position="549"/>
    </location>
</feature>
<dbReference type="PANTHER" id="PTHR10353:SF137">
    <property type="entry name" value="MYROSINASE 3-RELATED"/>
    <property type="match status" value="1"/>
</dbReference>
<evidence type="ECO:0000313" key="7">
    <source>
        <dbReference type="Proteomes" id="UP000325577"/>
    </source>
</evidence>
<dbReference type="InterPro" id="IPR017853">
    <property type="entry name" value="GH"/>
</dbReference>
<dbReference type="GO" id="GO:0008422">
    <property type="term" value="F:beta-glucosidase activity"/>
    <property type="evidence" value="ECO:0007669"/>
    <property type="project" value="UniProtKB-ARBA"/>
</dbReference>
<dbReference type="InterPro" id="IPR033132">
    <property type="entry name" value="GH_1_N_CS"/>
</dbReference>
<dbReference type="PANTHER" id="PTHR10353">
    <property type="entry name" value="GLYCOSYL HYDROLASE"/>
    <property type="match status" value="1"/>
</dbReference>
<dbReference type="Pfam" id="PF00232">
    <property type="entry name" value="Glyco_hydro_1"/>
    <property type="match status" value="1"/>
</dbReference>
<dbReference type="PROSITE" id="PS00653">
    <property type="entry name" value="GLYCOSYL_HYDROL_F1_2"/>
    <property type="match status" value="1"/>
</dbReference>
<dbReference type="AlphaFoldDB" id="A0A5J5C6I1"/>
<evidence type="ECO:0000256" key="3">
    <source>
        <dbReference type="ARBA" id="ARBA00023295"/>
    </source>
</evidence>
<evidence type="ECO:0000256" key="4">
    <source>
        <dbReference type="RuleBase" id="RU003690"/>
    </source>
</evidence>
<keyword evidence="2" id="KW-0378">Hydrolase</keyword>
<protein>
    <recommendedName>
        <fullName evidence="8">Beta-glucosidase</fullName>
    </recommendedName>
</protein>
<dbReference type="FunFam" id="3.20.20.80:FF:000022">
    <property type="entry name" value="Beta-glucosidase 11"/>
    <property type="match status" value="1"/>
</dbReference>
<dbReference type="GO" id="GO:0009821">
    <property type="term" value="P:alkaloid biosynthetic process"/>
    <property type="evidence" value="ECO:0007669"/>
    <property type="project" value="UniProtKB-ARBA"/>
</dbReference>
<evidence type="ECO:0000256" key="2">
    <source>
        <dbReference type="ARBA" id="ARBA00022801"/>
    </source>
</evidence>
<dbReference type="Gene3D" id="3.20.20.80">
    <property type="entry name" value="Glycosidases"/>
    <property type="match status" value="1"/>
</dbReference>
<accession>A0A5J5C6I1</accession>
<sequence length="549" mass="62713">MATQGILILSLLVLVNIVNGQNFLLLPSSEPTCTPQPLIVNTSCDNTPVSNCSCTTTTQLKRSNFPDGFVFGAGGSAYQFEGGAYIDGKGDSIWDNFTAAYPNKIMDCSNGTVAIDSYHRYKEDVAILKEMGLDAYRFSIAWTRILPNGNRSEPINWIGVQYYNNLIDELLLNGIEPFAVLFHWDLPQALQDKYYGFLHPDIVNDFRDYADLCFRLFGDRVKHWTTLNEPWTYSNYGYMEGSFAPGCCSPWMDQNCSTGDSGQEPYNVTHNLLLAHSAAVKLYRERYQAEQNGTIGITLVTKWFVPYSPLREDQAAANRQLDFTFGWYMDPLTTGQYPESMQSIVGDRLPKFTEEQSRDLIGSFDFIGVNYYTGRYAYDDSKTVYANYSYESDPKTNFTAVRADGQCIGPLDGSSWVYVYPVGLLDLLRHMKTKYNNPRLYITENGIDEVHDNTIPIWEALSDTKRVKYHIEHFCCLQQAIHEGVNVSGYFAWSLLDNFEWTAGYTSHFGLNFVDFKRNRTRYPKVSAGWFKWFLEKENQISQQSISYE</sequence>
<keyword evidence="7" id="KW-1185">Reference proteome</keyword>
<dbReference type="SUPFAM" id="SSF51445">
    <property type="entry name" value="(Trans)glycosidases"/>
    <property type="match status" value="1"/>
</dbReference>
<keyword evidence="5" id="KW-0732">Signal</keyword>